<evidence type="ECO:0000313" key="2">
    <source>
        <dbReference type="Proteomes" id="UP000245698"/>
    </source>
</evidence>
<gene>
    <name evidence="1" type="ORF">BQ8482_110186</name>
</gene>
<reference evidence="2" key="1">
    <citation type="submission" date="2016-12" db="EMBL/GenBank/DDBJ databases">
        <authorList>
            <person name="Brunel B."/>
        </authorList>
    </citation>
    <scope>NUCLEOTIDE SEQUENCE [LARGE SCALE GENOMIC DNA]</scope>
</reference>
<evidence type="ECO:0000313" key="1">
    <source>
        <dbReference type="EMBL" id="SJM28256.1"/>
    </source>
</evidence>
<keyword evidence="2" id="KW-1185">Reference proteome</keyword>
<dbReference type="AlphaFoldDB" id="A0A2P9AAW8"/>
<name>A0A2P9AAW8_9HYPH</name>
<dbReference type="Proteomes" id="UP000245698">
    <property type="component" value="Unassembled WGS sequence"/>
</dbReference>
<dbReference type="RefSeq" id="WP_123146086.1">
    <property type="nucleotide sequence ID" value="NZ_FUIG01000013.1"/>
</dbReference>
<protein>
    <submittedName>
        <fullName evidence="1">Uncharacterized protein</fullName>
    </submittedName>
</protein>
<proteinExistence type="predicted"/>
<dbReference type="EMBL" id="FUIG01000013">
    <property type="protein sequence ID" value="SJM28256.1"/>
    <property type="molecule type" value="Genomic_DNA"/>
</dbReference>
<accession>A0A2P9AAW8</accession>
<sequence>MIAGGRRINLIDYELCVLQALRERIRAKEIWVVGADRHRNPDDDLPKDFDRRRAEYYADLGLSMDARAFTAALKAEMEEELRSLDAALPGCRSVRILWRGKKFEKDSKPFYVQTDFLWSIPFRAKPETAAPPARCQF</sequence>
<organism evidence="1 2">
    <name type="scientific">Mesorhizobium delmotii</name>
    <dbReference type="NCBI Taxonomy" id="1631247"/>
    <lineage>
        <taxon>Bacteria</taxon>
        <taxon>Pseudomonadati</taxon>
        <taxon>Pseudomonadota</taxon>
        <taxon>Alphaproteobacteria</taxon>
        <taxon>Hyphomicrobiales</taxon>
        <taxon>Phyllobacteriaceae</taxon>
        <taxon>Mesorhizobium</taxon>
    </lineage>
</organism>